<feature type="compositionally biased region" description="Basic and acidic residues" evidence="1">
    <location>
        <begin position="308"/>
        <end position="322"/>
    </location>
</feature>
<reference evidence="2 3" key="1">
    <citation type="submission" date="2020-02" db="EMBL/GenBank/DDBJ databases">
        <authorList>
            <person name="Ferguson B K."/>
        </authorList>
    </citation>
    <scope>NUCLEOTIDE SEQUENCE [LARGE SCALE GENOMIC DNA]</scope>
</reference>
<dbReference type="EMBL" id="CADCXU010002834">
    <property type="protein sequence ID" value="CAA9994934.1"/>
    <property type="molecule type" value="Genomic_DNA"/>
</dbReference>
<evidence type="ECO:0000313" key="2">
    <source>
        <dbReference type="EMBL" id="CAA9994934.1"/>
    </source>
</evidence>
<proteinExistence type="predicted"/>
<evidence type="ECO:0000256" key="1">
    <source>
        <dbReference type="SAM" id="MobiDB-lite"/>
    </source>
</evidence>
<organism evidence="2 3">
    <name type="scientific">Nesidiocoris tenuis</name>
    <dbReference type="NCBI Taxonomy" id="355587"/>
    <lineage>
        <taxon>Eukaryota</taxon>
        <taxon>Metazoa</taxon>
        <taxon>Ecdysozoa</taxon>
        <taxon>Arthropoda</taxon>
        <taxon>Hexapoda</taxon>
        <taxon>Insecta</taxon>
        <taxon>Pterygota</taxon>
        <taxon>Neoptera</taxon>
        <taxon>Paraneoptera</taxon>
        <taxon>Hemiptera</taxon>
        <taxon>Heteroptera</taxon>
        <taxon>Panheteroptera</taxon>
        <taxon>Cimicomorpha</taxon>
        <taxon>Miridae</taxon>
        <taxon>Dicyphina</taxon>
        <taxon>Nesidiocoris</taxon>
    </lineage>
</organism>
<protein>
    <submittedName>
        <fullName evidence="2">Uncharacterized protein</fullName>
    </submittedName>
</protein>
<keyword evidence="3" id="KW-1185">Reference proteome</keyword>
<evidence type="ECO:0000313" key="3">
    <source>
        <dbReference type="Proteomes" id="UP000479000"/>
    </source>
</evidence>
<feature type="region of interest" description="Disordered" evidence="1">
    <location>
        <begin position="185"/>
        <end position="204"/>
    </location>
</feature>
<accession>A0A6H5FZ25</accession>
<feature type="region of interest" description="Disordered" evidence="1">
    <location>
        <begin position="284"/>
        <end position="344"/>
    </location>
</feature>
<name>A0A6H5FZ25_9HEMI</name>
<sequence>MECIHQEEKLSEGAGEQVEMGPAPAVCSRLLSFGVRLTAPIVTRPEQHDSDSRQIRSSDVVSMHELLDLETDVLVNLVMSHSQIRNIRFPFNLVKIHQLKRSVPILEQETCSAEREGGNPCRAQVVQPSLRQSYQSHKVTHLSTRTLSNLPPLHFGSSILGRSLPSPHHVAPSLINQISIIPRSGLPEQGIGPPGKKGKVRGRAAKNRTKIKFDGDADVVLLKEVAGKTPFEDGGKWKLIAEKMKRIIPKANMQRMRQEKLNGSLLQSACPELQLLHLPKSLGGCRSTDGPKKPKVMGETGTTKGRSIKPEEVEGKITKRDNNSPVPVSNKSTELEPSDHGIVSDSPNACTKIFELPPTIAKNPTRQTDKILTRVINGGARTRTPSKSAILHDKQWSCT</sequence>
<dbReference type="Proteomes" id="UP000479000">
    <property type="component" value="Unassembled WGS sequence"/>
</dbReference>
<dbReference type="OrthoDB" id="6508955at2759"/>
<feature type="compositionally biased region" description="Polar residues" evidence="1">
    <location>
        <begin position="323"/>
        <end position="332"/>
    </location>
</feature>
<dbReference type="AlphaFoldDB" id="A0A6H5FZ25"/>
<feature type="non-terminal residue" evidence="2">
    <location>
        <position position="399"/>
    </location>
</feature>
<gene>
    <name evidence="2" type="ORF">NTEN_LOCUS1750</name>
</gene>